<dbReference type="AlphaFoldDB" id="A0A0V0YC45"/>
<organism evidence="1 2">
    <name type="scientific">Trichinella pseudospiralis</name>
    <name type="common">Parasitic roundworm</name>
    <dbReference type="NCBI Taxonomy" id="6337"/>
    <lineage>
        <taxon>Eukaryota</taxon>
        <taxon>Metazoa</taxon>
        <taxon>Ecdysozoa</taxon>
        <taxon>Nematoda</taxon>
        <taxon>Enoplea</taxon>
        <taxon>Dorylaimia</taxon>
        <taxon>Trichinellida</taxon>
        <taxon>Trichinellidae</taxon>
        <taxon>Trichinella</taxon>
    </lineage>
</organism>
<evidence type="ECO:0000313" key="1">
    <source>
        <dbReference type="EMBL" id="KRX97853.1"/>
    </source>
</evidence>
<dbReference type="Proteomes" id="UP000054815">
    <property type="component" value="Unassembled WGS sequence"/>
</dbReference>
<dbReference type="InterPro" id="IPR011009">
    <property type="entry name" value="Kinase-like_dom_sf"/>
</dbReference>
<gene>
    <name evidence="1" type="ORF">T4E_8598</name>
</gene>
<evidence type="ECO:0008006" key="3">
    <source>
        <dbReference type="Google" id="ProtNLM"/>
    </source>
</evidence>
<dbReference type="SUPFAM" id="SSF56112">
    <property type="entry name" value="Protein kinase-like (PK-like)"/>
    <property type="match status" value="1"/>
</dbReference>
<accession>A0A0V0YC45</accession>
<comment type="caution">
    <text evidence="1">The sequence shown here is derived from an EMBL/GenBank/DDBJ whole genome shotgun (WGS) entry which is preliminary data.</text>
</comment>
<evidence type="ECO:0000313" key="2">
    <source>
        <dbReference type="Proteomes" id="UP000054815"/>
    </source>
</evidence>
<dbReference type="EMBL" id="JYDU01000027">
    <property type="protein sequence ID" value="KRX97853.1"/>
    <property type="molecule type" value="Genomic_DNA"/>
</dbReference>
<reference evidence="1 2" key="1">
    <citation type="submission" date="2015-01" db="EMBL/GenBank/DDBJ databases">
        <title>Evolution of Trichinella species and genotypes.</title>
        <authorList>
            <person name="Korhonen P.K."/>
            <person name="Edoardo P."/>
            <person name="Giuseppe L.R."/>
            <person name="Gasser R.B."/>
        </authorList>
    </citation>
    <scope>NUCLEOTIDE SEQUENCE [LARGE SCALE GENOMIC DNA]</scope>
    <source>
        <strain evidence="1">ISS141</strain>
    </source>
</reference>
<name>A0A0V0YC45_TRIPS</name>
<dbReference type="Gene3D" id="3.30.200.20">
    <property type="entry name" value="Phosphorylase Kinase, domain 1"/>
    <property type="match status" value="1"/>
</dbReference>
<proteinExistence type="predicted"/>
<protein>
    <recommendedName>
        <fullName evidence="3">Protein kinase domain-containing protein</fullName>
    </recommendedName>
</protein>
<sequence>MQNSVPNIVEINEVLAEGCFGAIVAAVNKETGQEVAWKVLLTIEYLNGNLEVQCARNRSSP</sequence>